<keyword evidence="1" id="KW-0472">Membrane</keyword>
<name>A0A813NGT8_9BILA</name>
<keyword evidence="1" id="KW-1133">Transmembrane helix</keyword>
<accession>A0A813NGT8</accession>
<evidence type="ECO:0000256" key="1">
    <source>
        <dbReference type="SAM" id="Phobius"/>
    </source>
</evidence>
<sequence length="205" mass="24977">MKDNITTSVEVFHNDYDTNGAMIYIIIVLFWYSIGIILTLVMQVSSRFEEREDFEQRRTKFLTQNLHDDYNTKKILEELANKQNRHRLWDMYLGTNTKDRFIHAEDLRVRHIEKQLATINRNHRITYDTLFPWTNNNVNRARSYSEYQPNINKTRTSLRRRSSLDQQTLDRWKQLTHQSKVYEPLPWAIRKIMLKKHFRRNTKKS</sequence>
<evidence type="ECO:0000313" key="4">
    <source>
        <dbReference type="Proteomes" id="UP000663845"/>
    </source>
</evidence>
<reference evidence="2" key="1">
    <citation type="submission" date="2021-02" db="EMBL/GenBank/DDBJ databases">
        <authorList>
            <person name="Nowell W R."/>
        </authorList>
    </citation>
    <scope>NUCLEOTIDE SEQUENCE</scope>
</reference>
<gene>
    <name evidence="2" type="ORF">JYZ213_LOCUS1519</name>
    <name evidence="3" type="ORF">OXD698_LOCUS31826</name>
</gene>
<evidence type="ECO:0000313" key="2">
    <source>
        <dbReference type="EMBL" id="CAF0735450.1"/>
    </source>
</evidence>
<keyword evidence="1" id="KW-0812">Transmembrane</keyword>
<dbReference type="EMBL" id="CAJOAZ010004009">
    <property type="protein sequence ID" value="CAF4039400.1"/>
    <property type="molecule type" value="Genomic_DNA"/>
</dbReference>
<feature type="transmembrane region" description="Helical" evidence="1">
    <location>
        <begin position="21"/>
        <end position="41"/>
    </location>
</feature>
<dbReference type="Proteomes" id="UP000663845">
    <property type="component" value="Unassembled WGS sequence"/>
</dbReference>
<organism evidence="2 4">
    <name type="scientific">Adineta steineri</name>
    <dbReference type="NCBI Taxonomy" id="433720"/>
    <lineage>
        <taxon>Eukaryota</taxon>
        <taxon>Metazoa</taxon>
        <taxon>Spiralia</taxon>
        <taxon>Gnathifera</taxon>
        <taxon>Rotifera</taxon>
        <taxon>Eurotatoria</taxon>
        <taxon>Bdelloidea</taxon>
        <taxon>Adinetida</taxon>
        <taxon>Adinetidae</taxon>
        <taxon>Adineta</taxon>
    </lineage>
</organism>
<proteinExistence type="predicted"/>
<dbReference type="EMBL" id="CAJNOG010000007">
    <property type="protein sequence ID" value="CAF0735450.1"/>
    <property type="molecule type" value="Genomic_DNA"/>
</dbReference>
<evidence type="ECO:0000313" key="3">
    <source>
        <dbReference type="EMBL" id="CAF4039400.1"/>
    </source>
</evidence>
<dbReference type="AlphaFoldDB" id="A0A813NGT8"/>
<comment type="caution">
    <text evidence="2">The sequence shown here is derived from an EMBL/GenBank/DDBJ whole genome shotgun (WGS) entry which is preliminary data.</text>
</comment>
<protein>
    <submittedName>
        <fullName evidence="2">Uncharacterized protein</fullName>
    </submittedName>
</protein>
<dbReference type="Proteomes" id="UP000663844">
    <property type="component" value="Unassembled WGS sequence"/>
</dbReference>